<dbReference type="Pfam" id="PF13517">
    <property type="entry name" value="FG-GAP_3"/>
    <property type="match status" value="5"/>
</dbReference>
<sequence>MLSADTGITFQNTLKDSKDLNILTYLYYYNGAGVAVGDFNNDGWEDLYFVANQGKNQLYLNRQNFQFKEATPRVLEDNEGWSTGVTIVDINSDGLKDIYLCKVGKYRTIKGRNKLFVNKGLDPEGKVIFEEEAKKYNLDIVGFSTQASFFDYDLDGDLDMYLLNHSVHPNRTYGRGSKRNQIDSLSGDRLYRNDQGVFTDVSQETGIFQGAIGYGLGIATSDVNNDGYPDIYVGNDFFENDYLYINQKDGTFKEIISSNQKKLQHTSHFSMGVDIGDINNDGLPDILSLDMLPENLETYKSSGTEYNYTTYNQYLKNGYQPQYMQNALQLNRGDANFSEVAFFSGVAATEWSWAPLIADYDNDGYKDIFISNGIKGATNDMDFISFIANEKIQERINQGMTKEDLSLIKELPSKKTSNYFYQNKGDLTFEKTSDVWAENPPSYSNGAVYADLDNDGDLDMVINNVNESAFVYANTSLEKTNHNYLKIQLKGAKHNLDAIGTKVILFVEGKMQHTEVFTTKGYLSAVSPILHFGLGQNTTVDSLQVHWPGGNRSTLQKIMANQTLVINKNDTLLSDSSISETQGEQERDLGGVKFKHQDFETKDFSIEPLAPYAFSNEGPHIAITDVNSDGRKDFVVSGGKLQSTSLFLQSVDGDFIKSRLPSLEIDQQYEDVQQCFLDADQDGDQDLITVFGGNENYSGYQSPPALYINDRGIFTKSENSLVDHTINASVVISADIDNDGDLDLFVGSNSIPGKYGVTPKQYIFKNDGKGVFEEQTATVAIELFTIGQVTDAAFIDLNNDDFEDLILVGHYMPITILMNDGKGNFKKEENNSLKHTNGWWNCLIVQDMDKDGDVDIIAGNWGLNTRLTASVEEPLRLYLNDFDKNGKKDPIVTYFYKGKETPIATKDELSKQIPVLNKKFLSYTTFAKADFKDYFSASAIEEAEVKQVFTLATIYFENKGNRNFEAHELPWEAQISSVHAMHVLDINQDEYPDIALGGNTYEVNTQLSRLDASYGSVLLNTQKGTFEVGNKPKLNIKGAIRSIQSIDVNQEKYLLFGINNDSLQLIKITTNE</sequence>
<dbReference type="AlphaFoldDB" id="A0A1M6KTP8"/>
<accession>A0A1M6KTP8</accession>
<dbReference type="PANTHER" id="PTHR16026">
    <property type="entry name" value="CARTILAGE ACIDIC PROTEIN 1"/>
    <property type="match status" value="1"/>
</dbReference>
<dbReference type="EMBL" id="FQYP01000012">
    <property type="protein sequence ID" value="SHJ62345.1"/>
    <property type="molecule type" value="Genomic_DNA"/>
</dbReference>
<reference evidence="4" key="1">
    <citation type="submission" date="2016-11" db="EMBL/GenBank/DDBJ databases">
        <authorList>
            <person name="Varghese N."/>
            <person name="Submissions S."/>
        </authorList>
    </citation>
    <scope>NUCLEOTIDE SEQUENCE [LARGE SCALE GENOMIC DNA]</scope>
    <source>
        <strain evidence="4">DSM 22623</strain>
    </source>
</reference>
<evidence type="ECO:0000256" key="1">
    <source>
        <dbReference type="ARBA" id="ARBA00022729"/>
    </source>
</evidence>
<dbReference type="STRING" id="570521.SAMN04488508_11263"/>
<dbReference type="OrthoDB" id="9816120at2"/>
<dbReference type="InterPro" id="IPR011519">
    <property type="entry name" value="UnbV_ASPIC"/>
</dbReference>
<feature type="domain" description="ASPIC/UnbV" evidence="2">
    <location>
        <begin position="498"/>
        <end position="564"/>
    </location>
</feature>
<organism evidence="3 4">
    <name type="scientific">Aquimarina spongiae</name>
    <dbReference type="NCBI Taxonomy" id="570521"/>
    <lineage>
        <taxon>Bacteria</taxon>
        <taxon>Pseudomonadati</taxon>
        <taxon>Bacteroidota</taxon>
        <taxon>Flavobacteriia</taxon>
        <taxon>Flavobacteriales</taxon>
        <taxon>Flavobacteriaceae</taxon>
        <taxon>Aquimarina</taxon>
    </lineage>
</organism>
<protein>
    <submittedName>
        <fullName evidence="3">Repeat domain-containing protein</fullName>
    </submittedName>
</protein>
<proteinExistence type="predicted"/>
<evidence type="ECO:0000259" key="2">
    <source>
        <dbReference type="Pfam" id="PF07593"/>
    </source>
</evidence>
<dbReference type="SUPFAM" id="SSF69318">
    <property type="entry name" value="Integrin alpha N-terminal domain"/>
    <property type="match status" value="3"/>
</dbReference>
<evidence type="ECO:0000313" key="3">
    <source>
        <dbReference type="EMBL" id="SHJ62345.1"/>
    </source>
</evidence>
<dbReference type="Pfam" id="PF07593">
    <property type="entry name" value="UnbV_ASPIC"/>
    <property type="match status" value="1"/>
</dbReference>
<evidence type="ECO:0000313" key="4">
    <source>
        <dbReference type="Proteomes" id="UP000184432"/>
    </source>
</evidence>
<dbReference type="InterPro" id="IPR028994">
    <property type="entry name" value="Integrin_alpha_N"/>
</dbReference>
<dbReference type="Proteomes" id="UP000184432">
    <property type="component" value="Unassembled WGS sequence"/>
</dbReference>
<gene>
    <name evidence="3" type="ORF">SAMN04488508_11263</name>
</gene>
<keyword evidence="1" id="KW-0732">Signal</keyword>
<keyword evidence="4" id="KW-1185">Reference proteome</keyword>
<dbReference type="InterPro" id="IPR027039">
    <property type="entry name" value="Crtac1"/>
</dbReference>
<dbReference type="Gene3D" id="2.130.10.130">
    <property type="entry name" value="Integrin alpha, N-terminal"/>
    <property type="match status" value="3"/>
</dbReference>
<dbReference type="InterPro" id="IPR013517">
    <property type="entry name" value="FG-GAP"/>
</dbReference>
<name>A0A1M6KTP8_9FLAO</name>
<dbReference type="RefSeq" id="WP_084549655.1">
    <property type="nucleotide sequence ID" value="NZ_FQYP01000012.1"/>
</dbReference>
<dbReference type="PANTHER" id="PTHR16026:SF0">
    <property type="entry name" value="CARTILAGE ACIDIC PROTEIN 1"/>
    <property type="match status" value="1"/>
</dbReference>